<gene>
    <name evidence="1" type="ORF">EVAR_95769_1</name>
</gene>
<evidence type="ECO:0000313" key="1">
    <source>
        <dbReference type="EMBL" id="GBP26983.1"/>
    </source>
</evidence>
<name>A0A4C1UKJ2_EUMVA</name>
<reference evidence="1 2" key="1">
    <citation type="journal article" date="2019" name="Commun. Biol.">
        <title>The bagworm genome reveals a unique fibroin gene that provides high tensile strength.</title>
        <authorList>
            <person name="Kono N."/>
            <person name="Nakamura H."/>
            <person name="Ohtoshi R."/>
            <person name="Tomita M."/>
            <person name="Numata K."/>
            <person name="Arakawa K."/>
        </authorList>
    </citation>
    <scope>NUCLEOTIDE SEQUENCE [LARGE SCALE GENOMIC DNA]</scope>
</reference>
<protein>
    <submittedName>
        <fullName evidence="1">Uncharacterized protein</fullName>
    </submittedName>
</protein>
<keyword evidence="2" id="KW-1185">Reference proteome</keyword>
<comment type="caution">
    <text evidence="1">The sequence shown here is derived from an EMBL/GenBank/DDBJ whole genome shotgun (WGS) entry which is preliminary data.</text>
</comment>
<evidence type="ECO:0000313" key="2">
    <source>
        <dbReference type="Proteomes" id="UP000299102"/>
    </source>
</evidence>
<dbReference type="AlphaFoldDB" id="A0A4C1UKJ2"/>
<organism evidence="1 2">
    <name type="scientific">Eumeta variegata</name>
    <name type="common">Bagworm moth</name>
    <name type="synonym">Eumeta japonica</name>
    <dbReference type="NCBI Taxonomy" id="151549"/>
    <lineage>
        <taxon>Eukaryota</taxon>
        <taxon>Metazoa</taxon>
        <taxon>Ecdysozoa</taxon>
        <taxon>Arthropoda</taxon>
        <taxon>Hexapoda</taxon>
        <taxon>Insecta</taxon>
        <taxon>Pterygota</taxon>
        <taxon>Neoptera</taxon>
        <taxon>Endopterygota</taxon>
        <taxon>Lepidoptera</taxon>
        <taxon>Glossata</taxon>
        <taxon>Ditrysia</taxon>
        <taxon>Tineoidea</taxon>
        <taxon>Psychidae</taxon>
        <taxon>Oiketicinae</taxon>
        <taxon>Eumeta</taxon>
    </lineage>
</organism>
<proteinExistence type="predicted"/>
<dbReference type="Proteomes" id="UP000299102">
    <property type="component" value="Unassembled WGS sequence"/>
</dbReference>
<dbReference type="EMBL" id="BGZK01000187">
    <property type="protein sequence ID" value="GBP26983.1"/>
    <property type="molecule type" value="Genomic_DNA"/>
</dbReference>
<accession>A0A4C1UKJ2</accession>
<sequence length="91" mass="10350">MEGSLSVPDIGEKSVTFSPRLPGWKIRFLLPISVKKVIHSLPAHRDGKFAFHPRCRVYISGCEKIVYSPREQMIPQRALPGQKVIFSFRGE</sequence>